<evidence type="ECO:0000256" key="5">
    <source>
        <dbReference type="SAM" id="Coils"/>
    </source>
</evidence>
<comment type="similarity">
    <text evidence="2">Belongs to the RmuC family.</text>
</comment>
<reference evidence="8" key="1">
    <citation type="submission" date="2022-08" db="EMBL/GenBank/DDBJ databases">
        <authorList>
            <person name="Dzunkova M."/>
            <person name="La Clair J."/>
            <person name="Tyml T."/>
            <person name="Doud D."/>
            <person name="Schulz F."/>
            <person name="Piquer S."/>
            <person name="Porcel Sanchis D."/>
            <person name="Osborn A."/>
            <person name="Robinson D."/>
            <person name="Louie K.B."/>
            <person name="Bowen B.P."/>
            <person name="Bowers R."/>
            <person name="Lee J."/>
            <person name="Arnau Llombart V."/>
            <person name="Diaz Villanueva W."/>
            <person name="Gosliner T."/>
            <person name="Northen T."/>
            <person name="Cheng J.-F."/>
            <person name="Burkart M.D."/>
            <person name="Woyke T."/>
        </authorList>
    </citation>
    <scope>NUCLEOTIDE SEQUENCE</scope>
    <source>
        <strain evidence="8">Df01</strain>
    </source>
</reference>
<feature type="transmembrane region" description="Helical" evidence="7">
    <location>
        <begin position="6"/>
        <end position="22"/>
    </location>
</feature>
<evidence type="ECO:0000313" key="9">
    <source>
        <dbReference type="Proteomes" id="UP001168167"/>
    </source>
</evidence>
<evidence type="ECO:0000313" key="8">
    <source>
        <dbReference type="EMBL" id="MDM5147107.1"/>
    </source>
</evidence>
<keyword evidence="7" id="KW-1133">Transmembrane helix</keyword>
<feature type="compositionally biased region" description="Acidic residues" evidence="6">
    <location>
        <begin position="469"/>
        <end position="479"/>
    </location>
</feature>
<evidence type="ECO:0000256" key="2">
    <source>
        <dbReference type="ARBA" id="ARBA00009840"/>
    </source>
</evidence>
<protein>
    <submittedName>
        <fullName evidence="8">DNA recombination protein RmuC</fullName>
    </submittedName>
</protein>
<organism evidence="8 9">
    <name type="scientific">Candidatus Doriopsillibacter californiensis</name>
    <dbReference type="NCBI Taxonomy" id="2970740"/>
    <lineage>
        <taxon>Bacteria</taxon>
        <taxon>Pseudomonadati</taxon>
        <taxon>Pseudomonadota</taxon>
        <taxon>Gammaproteobacteria</taxon>
        <taxon>Candidatus Tethybacterales</taxon>
        <taxon>Candidatus Persebacteraceae</taxon>
        <taxon>Candidatus Doriopsillibacter</taxon>
    </lineage>
</organism>
<comment type="caution">
    <text evidence="8">The sequence shown here is derived from an EMBL/GenBank/DDBJ whole genome shotgun (WGS) entry which is preliminary data.</text>
</comment>
<keyword evidence="4" id="KW-0233">DNA recombination</keyword>
<sequence>MNATTILSLLLAATLIGVGWLWRRNGQLSKKNGQLQTDLATSQTRLQNEIQHREQSEAAAAEWYEKYDQGREAQAQAQTTASSAEAKADAAQQQVALQTNELTELRERVHQDTAKISQLKTELDNARTQEKEKIDFLSETTERMQIQFKTLAQGVLDEKSRVFDKHSEKALAPLREKLEQFRRRVDEIYGEETRERAALKNEIKNLHDNAVKIGEDATNLTRALKGDKKIQGDWGELTLARLLEESGLREGESYRTQESFRDEDGNLQRPDVIIDLPENRHLIVDSKVSLVDYMNAVATDNDNDRNIAIDRHVQAIRRHVEDLSKRHYQHIKDIRTPDFVFMFMPQEAAFFAALNADPQLFSDAYNKKIIFCAPTTLLATLRTVERIWQLERQNKNAEDIARRGGALYDKLCGFVEDMEKLDKTLTGARNAYDAALGKLSKGQGNVIRQAEQLRDMGVRTKKQLPSSFAEDDEGTEKLN</sequence>
<name>A0ABT7QKA3_9GAMM</name>
<evidence type="ECO:0000256" key="3">
    <source>
        <dbReference type="ARBA" id="ARBA00023054"/>
    </source>
</evidence>
<keyword evidence="7" id="KW-0472">Membrane</keyword>
<dbReference type="InterPro" id="IPR003798">
    <property type="entry name" value="DNA_recombination_RmuC"/>
</dbReference>
<feature type="coiled-coil region" evidence="5">
    <location>
        <begin position="74"/>
        <end position="129"/>
    </location>
</feature>
<keyword evidence="9" id="KW-1185">Reference proteome</keyword>
<keyword evidence="7" id="KW-0812">Transmembrane</keyword>
<evidence type="ECO:0000256" key="1">
    <source>
        <dbReference type="ARBA" id="ARBA00003416"/>
    </source>
</evidence>
<dbReference type="EMBL" id="JANQAO010000001">
    <property type="protein sequence ID" value="MDM5147107.1"/>
    <property type="molecule type" value="Genomic_DNA"/>
</dbReference>
<keyword evidence="3 5" id="KW-0175">Coiled coil</keyword>
<proteinExistence type="inferred from homology"/>
<dbReference type="Pfam" id="PF02646">
    <property type="entry name" value="RmuC"/>
    <property type="match status" value="1"/>
</dbReference>
<dbReference type="PANTHER" id="PTHR30563:SF0">
    <property type="entry name" value="DNA RECOMBINATION PROTEIN RMUC"/>
    <property type="match status" value="1"/>
</dbReference>
<reference evidence="8" key="2">
    <citation type="journal article" date="2023" name="Microbiome">
        <title>Synthase-selected sorting approach identifies a beta-lactone synthase in a nudibranch symbiotic bacterium.</title>
        <authorList>
            <person name="Dzunkova M."/>
            <person name="La Clair J.J."/>
            <person name="Tyml T."/>
            <person name="Doud D."/>
            <person name="Schulz F."/>
            <person name="Piquer-Esteban S."/>
            <person name="Porcel Sanchis D."/>
            <person name="Osborn A."/>
            <person name="Robinson D."/>
            <person name="Louie K.B."/>
            <person name="Bowen B.P."/>
            <person name="Bowers R.M."/>
            <person name="Lee J."/>
            <person name="Arnau V."/>
            <person name="Diaz-Villanueva W."/>
            <person name="Stepanauskas R."/>
            <person name="Gosliner T."/>
            <person name="Date S.V."/>
            <person name="Northen T.R."/>
            <person name="Cheng J.F."/>
            <person name="Burkart M.D."/>
            <person name="Woyke T."/>
        </authorList>
    </citation>
    <scope>NUCLEOTIDE SEQUENCE</scope>
    <source>
        <strain evidence="8">Df01</strain>
    </source>
</reference>
<evidence type="ECO:0000256" key="7">
    <source>
        <dbReference type="SAM" id="Phobius"/>
    </source>
</evidence>
<evidence type="ECO:0000256" key="4">
    <source>
        <dbReference type="ARBA" id="ARBA00023172"/>
    </source>
</evidence>
<feature type="coiled-coil region" evidence="5">
    <location>
        <begin position="189"/>
        <end position="216"/>
    </location>
</feature>
<evidence type="ECO:0000256" key="6">
    <source>
        <dbReference type="SAM" id="MobiDB-lite"/>
    </source>
</evidence>
<gene>
    <name evidence="8" type="primary">rmuC</name>
    <name evidence="8" type="ORF">NQX30_01760</name>
</gene>
<accession>A0ABT7QKA3</accession>
<comment type="function">
    <text evidence="1">Involved in DNA recombination.</text>
</comment>
<dbReference type="PANTHER" id="PTHR30563">
    <property type="entry name" value="DNA RECOMBINATION PROTEIN RMUC"/>
    <property type="match status" value="1"/>
</dbReference>
<dbReference type="Proteomes" id="UP001168167">
    <property type="component" value="Unassembled WGS sequence"/>
</dbReference>
<feature type="region of interest" description="Disordered" evidence="6">
    <location>
        <begin position="459"/>
        <end position="479"/>
    </location>
</feature>